<keyword evidence="1 5" id="KW-0963">Cytoplasm</keyword>
<evidence type="ECO:0000256" key="5">
    <source>
        <dbReference type="HAMAP-Rule" id="MF_03043"/>
    </source>
</evidence>
<dbReference type="OrthoDB" id="27601at2759"/>
<sequence length="498" mass="54931">MADPKLTQLPDELFAIIQQTTARLGSRLGRLSIPGRHAVETPHYLAITSRGAVPHLTQDTFARSTGITSAYVGLEDFVEKYPFDTPPLFKYPKPDDGTSSLRRFIALPNRTLLVLGARRTPPVAAPAANPNTSTKVSVMTAVGFRSLEVDDYAEAAEHLKPDILVAMGDIPYGPTLGSRRIEKATDRQIQWLHDHAKLRKANRASDTVEPQAKLFALLLPVSCAHQQHFIDCLAEADVKAEVSGLAIYDVETLVDLPQELAHLPRLAFTTPDTPHDVLRQVALGIDMLALPFITNDTDAGIAFDFSLSGSNPPDAKQPLPLGINLWSSSHATDLSPLTEGCSCYACTNHHRAYLHHLLNAKEMLAWVLIQIHNHRIIDLFFDDIRSSIREGSFEQDTQRFAERYERVFPESRGQGPRVRGYQFKSEGPGEAKKNKAPFKVLANGSKEASKLDVTKKRGASSDARMLNEGTEVIADSTLTIRDIVAEDLEKLGFAEQGY</sequence>
<keyword evidence="4 5" id="KW-0862">Zinc</keyword>
<evidence type="ECO:0000256" key="1">
    <source>
        <dbReference type="ARBA" id="ARBA00022490"/>
    </source>
</evidence>
<dbReference type="GO" id="GO:0006400">
    <property type="term" value="P:tRNA modification"/>
    <property type="evidence" value="ECO:0007669"/>
    <property type="project" value="InterPro"/>
</dbReference>
<dbReference type="GO" id="GO:0046872">
    <property type="term" value="F:metal ion binding"/>
    <property type="evidence" value="ECO:0007669"/>
    <property type="project" value="UniProtKB-KW"/>
</dbReference>
<dbReference type="InterPro" id="IPR036511">
    <property type="entry name" value="TGT-like_sf"/>
</dbReference>
<feature type="binding site" evidence="5">
    <location>
        <position position="341"/>
    </location>
    <ligand>
        <name>Zn(2+)</name>
        <dbReference type="ChEBI" id="CHEBI:29105"/>
    </ligand>
</feature>
<evidence type="ECO:0000256" key="4">
    <source>
        <dbReference type="ARBA" id="ARBA00022833"/>
    </source>
</evidence>
<keyword evidence="3 5" id="KW-0479">Metal-binding</keyword>
<evidence type="ECO:0000313" key="9">
    <source>
        <dbReference type="Proteomes" id="UP000799436"/>
    </source>
</evidence>
<dbReference type="GO" id="GO:0005737">
    <property type="term" value="C:cytoplasm"/>
    <property type="evidence" value="ECO:0007669"/>
    <property type="project" value="UniProtKB-SubCell"/>
</dbReference>
<name>A0A6G1LA73_9PEZI</name>
<evidence type="ECO:0000259" key="7">
    <source>
        <dbReference type="Pfam" id="PF01702"/>
    </source>
</evidence>
<dbReference type="NCBIfam" id="TIGR00449">
    <property type="entry name" value="tgt_general"/>
    <property type="match status" value="1"/>
</dbReference>
<protein>
    <recommendedName>
        <fullName evidence="5">Queuine tRNA-ribosyltransferase accessory subunit 2</fullName>
    </recommendedName>
    <alternativeName>
        <fullName evidence="5">Queuine tRNA-ribosyltransferase domain-containing protein 1</fullName>
    </alternativeName>
</protein>
<feature type="binding site" evidence="5">
    <location>
        <position position="346"/>
    </location>
    <ligand>
        <name>Zn(2+)</name>
        <dbReference type="ChEBI" id="CHEBI:29105"/>
    </ligand>
</feature>
<comment type="subcellular location">
    <subcellularLocation>
        <location evidence="5">Cytoplasm</location>
    </subcellularLocation>
</comment>
<dbReference type="InterPro" id="IPR002616">
    <property type="entry name" value="tRNA_ribo_trans-like"/>
</dbReference>
<feature type="domain" description="tRNA-guanine(15) transglycosylase-like" evidence="7">
    <location>
        <begin position="26"/>
        <end position="405"/>
    </location>
</feature>
<reference evidence="8" key="1">
    <citation type="journal article" date="2020" name="Stud. Mycol.">
        <title>101 Dothideomycetes genomes: a test case for predicting lifestyles and emergence of pathogens.</title>
        <authorList>
            <person name="Haridas S."/>
            <person name="Albert R."/>
            <person name="Binder M."/>
            <person name="Bloem J."/>
            <person name="Labutti K."/>
            <person name="Salamov A."/>
            <person name="Andreopoulos B."/>
            <person name="Baker S."/>
            <person name="Barry K."/>
            <person name="Bills G."/>
            <person name="Bluhm B."/>
            <person name="Cannon C."/>
            <person name="Castanera R."/>
            <person name="Culley D."/>
            <person name="Daum C."/>
            <person name="Ezra D."/>
            <person name="Gonzalez J."/>
            <person name="Henrissat B."/>
            <person name="Kuo A."/>
            <person name="Liang C."/>
            <person name="Lipzen A."/>
            <person name="Lutzoni F."/>
            <person name="Magnuson J."/>
            <person name="Mondo S."/>
            <person name="Nolan M."/>
            <person name="Ohm R."/>
            <person name="Pangilinan J."/>
            <person name="Park H.-J."/>
            <person name="Ramirez L."/>
            <person name="Alfaro M."/>
            <person name="Sun H."/>
            <person name="Tritt A."/>
            <person name="Yoshinaga Y."/>
            <person name="Zwiers L.-H."/>
            <person name="Turgeon B."/>
            <person name="Goodwin S."/>
            <person name="Spatafora J."/>
            <person name="Crous P."/>
            <person name="Grigoriev I."/>
        </authorList>
    </citation>
    <scope>NUCLEOTIDE SEQUENCE</scope>
    <source>
        <strain evidence="8">CBS 116005</strain>
    </source>
</reference>
<comment type="similarity">
    <text evidence="5">Belongs to the queuine tRNA-ribosyltransferase family. QTRT2 subfamily.</text>
</comment>
<feature type="region of interest" description="Disordered" evidence="6">
    <location>
        <begin position="411"/>
        <end position="434"/>
    </location>
</feature>
<organism evidence="8 9">
    <name type="scientific">Teratosphaeria nubilosa</name>
    <dbReference type="NCBI Taxonomy" id="161662"/>
    <lineage>
        <taxon>Eukaryota</taxon>
        <taxon>Fungi</taxon>
        <taxon>Dikarya</taxon>
        <taxon>Ascomycota</taxon>
        <taxon>Pezizomycotina</taxon>
        <taxon>Dothideomycetes</taxon>
        <taxon>Dothideomycetidae</taxon>
        <taxon>Mycosphaerellales</taxon>
        <taxon>Teratosphaeriaceae</taxon>
        <taxon>Teratosphaeria</taxon>
    </lineage>
</organism>
<evidence type="ECO:0000256" key="3">
    <source>
        <dbReference type="ARBA" id="ARBA00022723"/>
    </source>
</evidence>
<dbReference type="Proteomes" id="UP000799436">
    <property type="component" value="Unassembled WGS sequence"/>
</dbReference>
<comment type="subunit">
    <text evidence="5">Heterodimer of a catalytic subunit and an accessory subunit.</text>
</comment>
<comment type="cofactor">
    <cofactor evidence="5">
        <name>Zn(2+)</name>
        <dbReference type="ChEBI" id="CHEBI:29105"/>
    </cofactor>
    <text evidence="5">Binds 1 zinc ion per subunit.</text>
</comment>
<gene>
    <name evidence="8" type="ORF">EJ03DRAFT_374253</name>
</gene>
<dbReference type="PANTHER" id="PTHR46064:SF1">
    <property type="entry name" value="QUEUINE TRNA-RIBOSYLTRANSFERASE ACCESSORY SUBUNIT 2"/>
    <property type="match status" value="1"/>
</dbReference>
<accession>A0A6G1LA73</accession>
<feature type="binding site" evidence="5">
    <location>
        <position position="343"/>
    </location>
    <ligand>
        <name>Zn(2+)</name>
        <dbReference type="ChEBI" id="CHEBI:29105"/>
    </ligand>
</feature>
<dbReference type="Pfam" id="PF01702">
    <property type="entry name" value="TGT"/>
    <property type="match status" value="1"/>
</dbReference>
<dbReference type="Gene3D" id="3.20.20.105">
    <property type="entry name" value="Queuine tRNA-ribosyltransferase-like"/>
    <property type="match status" value="1"/>
</dbReference>
<dbReference type="HAMAP" id="MF_03043">
    <property type="entry name" value="QTRT2"/>
    <property type="match status" value="1"/>
</dbReference>
<dbReference type="EMBL" id="ML995831">
    <property type="protein sequence ID" value="KAF2769746.1"/>
    <property type="molecule type" value="Genomic_DNA"/>
</dbReference>
<evidence type="ECO:0000256" key="2">
    <source>
        <dbReference type="ARBA" id="ARBA00022694"/>
    </source>
</evidence>
<proteinExistence type="inferred from homology"/>
<dbReference type="InterPro" id="IPR050852">
    <property type="entry name" value="Queuine_tRNA-ribosyltrfase"/>
</dbReference>
<dbReference type="PANTHER" id="PTHR46064">
    <property type="entry name" value="QUEUINE TRNA-RIBOSYLTRANSFERASE ACCESSORY SUBUNIT 2"/>
    <property type="match status" value="1"/>
</dbReference>
<comment type="function">
    <text evidence="5">Non-catalytic subunit of the queuine tRNA-ribosyltransferase (TGT) that catalyzes the base-exchange of a guanine (G) residue with queuine (Q) at position 34 (anticodon wobble position) in tRNAs with GU(N) anticodons (tRNA-Asp, -Asn, -His and -Tyr), resulting in the hypermodified nucleoside queuosine (7-(((4,5-cis-dihydroxy-2-cyclopenten-1-yl)amino)methyl)-7-deazaguanosine).</text>
</comment>
<dbReference type="SUPFAM" id="SSF51713">
    <property type="entry name" value="tRNA-guanine transglycosylase"/>
    <property type="match status" value="1"/>
</dbReference>
<dbReference type="InterPro" id="IPR028592">
    <property type="entry name" value="QTRTD1"/>
</dbReference>
<feature type="binding site" evidence="5">
    <location>
        <position position="372"/>
    </location>
    <ligand>
        <name>Zn(2+)</name>
        <dbReference type="ChEBI" id="CHEBI:29105"/>
    </ligand>
</feature>
<evidence type="ECO:0000313" key="8">
    <source>
        <dbReference type="EMBL" id="KAF2769746.1"/>
    </source>
</evidence>
<keyword evidence="9" id="KW-1185">Reference proteome</keyword>
<keyword evidence="2 5" id="KW-0819">tRNA processing</keyword>
<dbReference type="AlphaFoldDB" id="A0A6G1LA73"/>
<dbReference type="GO" id="GO:0008479">
    <property type="term" value="F:tRNA-guanosine(34) queuine transglycosylase activity"/>
    <property type="evidence" value="ECO:0007669"/>
    <property type="project" value="UniProtKB-UniRule"/>
</dbReference>
<evidence type="ECO:0000256" key="6">
    <source>
        <dbReference type="SAM" id="MobiDB-lite"/>
    </source>
</evidence>